<dbReference type="Gene3D" id="3.90.1030.10">
    <property type="entry name" value="Ribosomal protein L17"/>
    <property type="match status" value="1"/>
</dbReference>
<dbReference type="InterPro" id="IPR000456">
    <property type="entry name" value="Ribosomal_bL17"/>
</dbReference>
<dbReference type="GO" id="GO:0022625">
    <property type="term" value="C:cytosolic large ribosomal subunit"/>
    <property type="evidence" value="ECO:0007669"/>
    <property type="project" value="TreeGrafter"/>
</dbReference>
<dbReference type="GO" id="GO:0006412">
    <property type="term" value="P:translation"/>
    <property type="evidence" value="ECO:0007669"/>
    <property type="project" value="InterPro"/>
</dbReference>
<keyword evidence="3 5" id="KW-0687">Ribonucleoprotein</keyword>
<evidence type="ECO:0000256" key="6">
    <source>
        <dbReference type="RuleBase" id="RU000661"/>
    </source>
</evidence>
<evidence type="ECO:0000256" key="1">
    <source>
        <dbReference type="ARBA" id="ARBA00008777"/>
    </source>
</evidence>
<evidence type="ECO:0000256" key="3">
    <source>
        <dbReference type="ARBA" id="ARBA00023274"/>
    </source>
</evidence>
<dbReference type="PANTHER" id="PTHR14413">
    <property type="entry name" value="RIBOSOMAL PROTEIN L17"/>
    <property type="match status" value="1"/>
</dbReference>
<dbReference type="EMBL" id="PFSE01000005">
    <property type="protein sequence ID" value="PJC29217.1"/>
    <property type="molecule type" value="Genomic_DNA"/>
</dbReference>
<evidence type="ECO:0000256" key="7">
    <source>
        <dbReference type="SAM" id="MobiDB-lite"/>
    </source>
</evidence>
<dbReference type="SUPFAM" id="SSF64263">
    <property type="entry name" value="Prokaryotic ribosomal protein L17"/>
    <property type="match status" value="1"/>
</dbReference>
<dbReference type="Proteomes" id="UP000230885">
    <property type="component" value="Unassembled WGS sequence"/>
</dbReference>
<evidence type="ECO:0000313" key="8">
    <source>
        <dbReference type="EMBL" id="PJC29217.1"/>
    </source>
</evidence>
<feature type="region of interest" description="Disordered" evidence="7">
    <location>
        <begin position="124"/>
        <end position="143"/>
    </location>
</feature>
<comment type="similarity">
    <text evidence="1 5">Belongs to the bacterial ribosomal protein bL17 family.</text>
</comment>
<dbReference type="PROSITE" id="PS01167">
    <property type="entry name" value="RIBOSOMAL_L17"/>
    <property type="match status" value="1"/>
</dbReference>
<dbReference type="NCBIfam" id="TIGR00059">
    <property type="entry name" value="L17"/>
    <property type="match status" value="1"/>
</dbReference>
<evidence type="ECO:0000256" key="2">
    <source>
        <dbReference type="ARBA" id="ARBA00022980"/>
    </source>
</evidence>
<dbReference type="AlphaFoldDB" id="A0A2M8EVT7"/>
<dbReference type="InterPro" id="IPR047859">
    <property type="entry name" value="Ribosomal_bL17_CS"/>
</dbReference>
<gene>
    <name evidence="8" type="ORF">CO053_00675</name>
</gene>
<sequence>MRKKVFGYQLNRDRNERKALFRSLVSSLIEKNEIQTTLAKAKAIQSQTEKLITKAKKGTLSDRRVARRFLVKKDLVNRLFEVIAPIFKDRNGGYTRIIKTQIRRGDGATLVKISFTEEIPVVEREKKKPAPEVKTKKTHDKTN</sequence>
<reference evidence="9" key="1">
    <citation type="submission" date="2017-09" db="EMBL/GenBank/DDBJ databases">
        <title>Depth-based differentiation of microbial function through sediment-hosted aquifers and enrichment of novel symbionts in the deep terrestrial subsurface.</title>
        <authorList>
            <person name="Probst A.J."/>
            <person name="Ladd B."/>
            <person name="Jarett J.K."/>
            <person name="Geller-Mcgrath D.E."/>
            <person name="Sieber C.M.K."/>
            <person name="Emerson J.B."/>
            <person name="Anantharaman K."/>
            <person name="Thomas B.C."/>
            <person name="Malmstrom R."/>
            <person name="Stieglmeier M."/>
            <person name="Klingl A."/>
            <person name="Woyke T."/>
            <person name="Ryan C.M."/>
            <person name="Banfield J.F."/>
        </authorList>
    </citation>
    <scope>NUCLEOTIDE SEQUENCE [LARGE SCALE GENOMIC DNA]</scope>
</reference>
<comment type="caution">
    <text evidence="8">The sequence shown here is derived from an EMBL/GenBank/DDBJ whole genome shotgun (WGS) entry which is preliminary data.</text>
</comment>
<proteinExistence type="inferred from homology"/>
<organism evidence="8 9">
    <name type="scientific">Candidatus Shapirobacteria bacterium CG_4_9_14_0_2_um_filter_40_11</name>
    <dbReference type="NCBI Taxonomy" id="1974876"/>
    <lineage>
        <taxon>Bacteria</taxon>
        <taxon>Candidatus Shapironibacteriota</taxon>
    </lineage>
</organism>
<keyword evidence="2 5" id="KW-0689">Ribosomal protein</keyword>
<dbReference type="InterPro" id="IPR036373">
    <property type="entry name" value="Ribosomal_bL17_sf"/>
</dbReference>
<evidence type="ECO:0000256" key="4">
    <source>
        <dbReference type="ARBA" id="ARBA00035494"/>
    </source>
</evidence>
<dbReference type="GO" id="GO:0003735">
    <property type="term" value="F:structural constituent of ribosome"/>
    <property type="evidence" value="ECO:0007669"/>
    <property type="project" value="InterPro"/>
</dbReference>
<protein>
    <recommendedName>
        <fullName evidence="4 6">50S ribosomal protein L17</fullName>
    </recommendedName>
</protein>
<accession>A0A2M8EVT7</accession>
<evidence type="ECO:0000256" key="5">
    <source>
        <dbReference type="RuleBase" id="RU000660"/>
    </source>
</evidence>
<evidence type="ECO:0000313" key="9">
    <source>
        <dbReference type="Proteomes" id="UP000230885"/>
    </source>
</evidence>
<dbReference type="PANTHER" id="PTHR14413:SF16">
    <property type="entry name" value="LARGE RIBOSOMAL SUBUNIT PROTEIN BL17M"/>
    <property type="match status" value="1"/>
</dbReference>
<name>A0A2M8EVT7_9BACT</name>
<dbReference type="Pfam" id="PF01196">
    <property type="entry name" value="Ribosomal_L17"/>
    <property type="match status" value="1"/>
</dbReference>